<evidence type="ECO:0000313" key="1">
    <source>
        <dbReference type="EMBL" id="EPX57761.1"/>
    </source>
</evidence>
<proteinExistence type="predicted"/>
<comment type="caution">
    <text evidence="1">The sequence shown here is derived from an EMBL/GenBank/DDBJ whole genome shotgun (WGS) entry which is preliminary data.</text>
</comment>
<accession>S9P3N0</accession>
<dbReference type="Pfam" id="PF11142">
    <property type="entry name" value="DUF2917"/>
    <property type="match status" value="1"/>
</dbReference>
<evidence type="ECO:0008006" key="3">
    <source>
        <dbReference type="Google" id="ProtNLM"/>
    </source>
</evidence>
<sequence length="86" mass="9266">MRPHHRTARGKTKGPEQVVLEEGAVWSCRVRAGGLRLTCCEGLLWLTHEGEPTDKVVKAGGSVRLDGPGLVVVQALRPARFGPSEP</sequence>
<evidence type="ECO:0000313" key="2">
    <source>
        <dbReference type="Proteomes" id="UP000011682"/>
    </source>
</evidence>
<organism evidence="1 2">
    <name type="scientific">Cystobacter fuscus (strain ATCC 25194 / DSM 2262 / NBRC 100088 / M29)</name>
    <dbReference type="NCBI Taxonomy" id="1242864"/>
    <lineage>
        <taxon>Bacteria</taxon>
        <taxon>Pseudomonadati</taxon>
        <taxon>Myxococcota</taxon>
        <taxon>Myxococcia</taxon>
        <taxon>Myxococcales</taxon>
        <taxon>Cystobacterineae</taxon>
        <taxon>Archangiaceae</taxon>
        <taxon>Cystobacter</taxon>
    </lineage>
</organism>
<name>S9P3N0_CYSF2</name>
<gene>
    <name evidence="1" type="ORF">D187_004640</name>
</gene>
<dbReference type="InterPro" id="IPR021317">
    <property type="entry name" value="DUF2917"/>
</dbReference>
<reference evidence="1" key="1">
    <citation type="submission" date="2013-05" db="EMBL/GenBank/DDBJ databases">
        <title>Genome assembly of Cystobacter fuscus DSM 2262.</title>
        <authorList>
            <person name="Sharma G."/>
            <person name="Khatri I."/>
            <person name="Kaur C."/>
            <person name="Mayilraj S."/>
            <person name="Subramanian S."/>
        </authorList>
    </citation>
    <scope>NUCLEOTIDE SEQUENCE [LARGE SCALE GENOMIC DNA]</scope>
    <source>
        <strain evidence="1">DSM 2262</strain>
    </source>
</reference>
<dbReference type="EMBL" id="ANAH02000031">
    <property type="protein sequence ID" value="EPX57761.1"/>
    <property type="molecule type" value="Genomic_DNA"/>
</dbReference>
<dbReference type="AlphaFoldDB" id="S9P3N0"/>
<keyword evidence="2" id="KW-1185">Reference proteome</keyword>
<protein>
    <recommendedName>
        <fullName evidence="3">DUF2917 domain-containing protein</fullName>
    </recommendedName>
</protein>
<dbReference type="Proteomes" id="UP000011682">
    <property type="component" value="Unassembled WGS sequence"/>
</dbReference>